<protein>
    <submittedName>
        <fullName evidence="2 4">Uncharacterized protein</fullName>
    </submittedName>
</protein>
<sequence length="257" mass="28966">MSCPYLLRLPKPICPGNIHLHLQGNTARLPDGPYKIQLDRISPVAEPQRLPYQSQQREEEQHHEPSLRQVHGKSPPQAASQAPHQHHPLPSQVLAQSPPAPQAALHALDHALLLKIADELKRQHTEGLQSLQDTMYKTREMLAKDIDLSIGRVVTILLNESEQRGSAKRRRTSDEHDSEPTSPLWPSKRLMQDPGAHYGEEQRSQSPVQSSCIVVRSEWLERRTGVAAAERLMVSFGSGLTTHHGHFPIERLNSYKE</sequence>
<dbReference type="AlphaFoldDB" id="A0A6G1FTT3"/>
<feature type="compositionally biased region" description="Basic and acidic residues" evidence="1">
    <location>
        <begin position="56"/>
        <end position="66"/>
    </location>
</feature>
<keyword evidence="3" id="KW-1185">Reference proteome</keyword>
<dbReference type="GeneID" id="54422805"/>
<name>A0A6G1FTT3_9PEZI</name>
<organism evidence="2">
    <name type="scientific">Eremomyces bilateralis CBS 781.70</name>
    <dbReference type="NCBI Taxonomy" id="1392243"/>
    <lineage>
        <taxon>Eukaryota</taxon>
        <taxon>Fungi</taxon>
        <taxon>Dikarya</taxon>
        <taxon>Ascomycota</taxon>
        <taxon>Pezizomycotina</taxon>
        <taxon>Dothideomycetes</taxon>
        <taxon>Dothideomycetes incertae sedis</taxon>
        <taxon>Eremomycetales</taxon>
        <taxon>Eremomycetaceae</taxon>
        <taxon>Eremomyces</taxon>
    </lineage>
</organism>
<gene>
    <name evidence="2 4" type="ORF">P152DRAFT_495170</name>
</gene>
<dbReference type="Proteomes" id="UP000504638">
    <property type="component" value="Unplaced"/>
</dbReference>
<dbReference type="RefSeq" id="XP_033530838.1">
    <property type="nucleotide sequence ID" value="XM_033682235.1"/>
</dbReference>
<feature type="region of interest" description="Disordered" evidence="1">
    <location>
        <begin position="50"/>
        <end position="100"/>
    </location>
</feature>
<feature type="region of interest" description="Disordered" evidence="1">
    <location>
        <begin position="162"/>
        <end position="209"/>
    </location>
</feature>
<dbReference type="EMBL" id="ML975175">
    <property type="protein sequence ID" value="KAF1809207.1"/>
    <property type="molecule type" value="Genomic_DNA"/>
</dbReference>
<reference evidence="4" key="3">
    <citation type="submission" date="2025-04" db="UniProtKB">
        <authorList>
            <consortium name="RefSeq"/>
        </authorList>
    </citation>
    <scope>IDENTIFICATION</scope>
    <source>
        <strain evidence="4">CBS 781.70</strain>
    </source>
</reference>
<accession>A0A6G1FTT3</accession>
<evidence type="ECO:0000313" key="4">
    <source>
        <dbReference type="RefSeq" id="XP_033530838.1"/>
    </source>
</evidence>
<evidence type="ECO:0000313" key="3">
    <source>
        <dbReference type="Proteomes" id="UP000504638"/>
    </source>
</evidence>
<reference evidence="4" key="2">
    <citation type="submission" date="2020-04" db="EMBL/GenBank/DDBJ databases">
        <authorList>
            <consortium name="NCBI Genome Project"/>
        </authorList>
    </citation>
    <scope>NUCLEOTIDE SEQUENCE</scope>
    <source>
        <strain evidence="4">CBS 781.70</strain>
    </source>
</reference>
<evidence type="ECO:0000313" key="2">
    <source>
        <dbReference type="EMBL" id="KAF1809207.1"/>
    </source>
</evidence>
<reference evidence="2 4" key="1">
    <citation type="submission" date="2020-01" db="EMBL/GenBank/DDBJ databases">
        <authorList>
            <consortium name="DOE Joint Genome Institute"/>
            <person name="Haridas S."/>
            <person name="Albert R."/>
            <person name="Binder M."/>
            <person name="Bloem J."/>
            <person name="Labutti K."/>
            <person name="Salamov A."/>
            <person name="Andreopoulos B."/>
            <person name="Baker S.E."/>
            <person name="Barry K."/>
            <person name="Bills G."/>
            <person name="Bluhm B.H."/>
            <person name="Cannon C."/>
            <person name="Castanera R."/>
            <person name="Culley D.E."/>
            <person name="Daum C."/>
            <person name="Ezra D."/>
            <person name="Gonzalez J.B."/>
            <person name="Henrissat B."/>
            <person name="Kuo A."/>
            <person name="Liang C."/>
            <person name="Lipzen A."/>
            <person name="Lutzoni F."/>
            <person name="Magnuson J."/>
            <person name="Mondo S."/>
            <person name="Nolan M."/>
            <person name="Ohm R."/>
            <person name="Pangilinan J."/>
            <person name="Park H.-J."/>
            <person name="Ramirez L."/>
            <person name="Alfaro M."/>
            <person name="Sun H."/>
            <person name="Tritt A."/>
            <person name="Yoshinaga Y."/>
            <person name="Zwiers L.-H."/>
            <person name="Turgeon B.G."/>
            <person name="Goodwin S.B."/>
            <person name="Spatafora J.W."/>
            <person name="Crous P.W."/>
            <person name="Grigoriev I.V."/>
        </authorList>
    </citation>
    <scope>NUCLEOTIDE SEQUENCE</scope>
    <source>
        <strain evidence="2 4">CBS 781.70</strain>
    </source>
</reference>
<evidence type="ECO:0000256" key="1">
    <source>
        <dbReference type="SAM" id="MobiDB-lite"/>
    </source>
</evidence>
<proteinExistence type="predicted"/>